<evidence type="ECO:0000256" key="2">
    <source>
        <dbReference type="ARBA" id="ARBA00004377"/>
    </source>
</evidence>
<comment type="subcellular location">
    <subcellularLocation>
        <location evidence="2">Cell inner membrane</location>
        <topology evidence="2">Single-pass membrane protein</topology>
    </subcellularLocation>
    <subcellularLocation>
        <location evidence="1">Cell outer membrane</location>
        <topology evidence="1">Single-pass membrane protein</topology>
    </subcellularLocation>
    <subcellularLocation>
        <location evidence="3">Periplasm</location>
    </subcellularLocation>
</comment>
<name>A0A0X8D7E7_9DEIN</name>
<evidence type="ECO:0000256" key="10">
    <source>
        <dbReference type="ARBA" id="ARBA00023136"/>
    </source>
</evidence>
<dbReference type="EMBL" id="CP014141">
    <property type="protein sequence ID" value="AMA75477.1"/>
    <property type="molecule type" value="Genomic_DNA"/>
</dbReference>
<dbReference type="RefSeq" id="WP_060384347.1">
    <property type="nucleotide sequence ID" value="NZ_CP014141.1"/>
</dbReference>
<gene>
    <name evidence="13" type="ORF">AV541_04655</name>
</gene>
<dbReference type="InterPro" id="IPR045584">
    <property type="entry name" value="Pilin-like"/>
</dbReference>
<dbReference type="InterPro" id="IPR022346">
    <property type="entry name" value="T2SS_GspH"/>
</dbReference>
<accession>A0A0X8D7E7</accession>
<dbReference type="PROSITE" id="PS00409">
    <property type="entry name" value="PROKAR_NTER_METHYL"/>
    <property type="match status" value="1"/>
</dbReference>
<keyword evidence="11" id="KW-0998">Cell outer membrane</keyword>
<dbReference type="Pfam" id="PF12019">
    <property type="entry name" value="GspH"/>
    <property type="match status" value="1"/>
</dbReference>
<evidence type="ECO:0000256" key="8">
    <source>
        <dbReference type="ARBA" id="ARBA00022764"/>
    </source>
</evidence>
<keyword evidence="4" id="KW-1003">Cell membrane</keyword>
<evidence type="ECO:0000256" key="9">
    <source>
        <dbReference type="ARBA" id="ARBA00022989"/>
    </source>
</evidence>
<evidence type="ECO:0000256" key="1">
    <source>
        <dbReference type="ARBA" id="ARBA00004203"/>
    </source>
</evidence>
<proteinExistence type="predicted"/>
<evidence type="ECO:0000313" key="13">
    <source>
        <dbReference type="EMBL" id="AMA75477.1"/>
    </source>
</evidence>
<evidence type="ECO:0000256" key="11">
    <source>
        <dbReference type="ARBA" id="ARBA00023237"/>
    </source>
</evidence>
<dbReference type="KEGG" id="tpar:AV541_04655"/>
<keyword evidence="10" id="KW-0472">Membrane</keyword>
<evidence type="ECO:0000313" key="14">
    <source>
        <dbReference type="Proteomes" id="UP000061630"/>
    </source>
</evidence>
<dbReference type="Gene3D" id="3.55.40.10">
    <property type="entry name" value="minor pseudopilin epsh domain"/>
    <property type="match status" value="1"/>
</dbReference>
<sequence length="156" mass="16905">MTRRGLTLLELLLVLGILGVLLGLALPLLSPNRLALDQAARSLAAQVTRARLEAIRRNTFVGLQVFTEGAGGYLLFVDQNANRRYDPGEEFGATRFGQGDWARVRLDPEKSALGNMPLLFDPRGIPAKPITATLVLTSGGATRKVVISQQGRARLE</sequence>
<evidence type="ECO:0000256" key="7">
    <source>
        <dbReference type="ARBA" id="ARBA00022692"/>
    </source>
</evidence>
<protein>
    <submittedName>
        <fullName evidence="13">Prepilin</fullName>
    </submittedName>
</protein>
<feature type="domain" description="General secretion pathway GspH" evidence="12">
    <location>
        <begin position="39"/>
        <end position="151"/>
    </location>
</feature>
<keyword evidence="7" id="KW-0812">Transmembrane</keyword>
<keyword evidence="9" id="KW-1133">Transmembrane helix</keyword>
<dbReference type="GO" id="GO:0005886">
    <property type="term" value="C:plasma membrane"/>
    <property type="evidence" value="ECO:0007669"/>
    <property type="project" value="UniProtKB-SubCell"/>
</dbReference>
<dbReference type="Proteomes" id="UP000061630">
    <property type="component" value="Chromosome"/>
</dbReference>
<dbReference type="GO" id="GO:0042597">
    <property type="term" value="C:periplasmic space"/>
    <property type="evidence" value="ECO:0007669"/>
    <property type="project" value="UniProtKB-SubCell"/>
</dbReference>
<reference evidence="13 14" key="1">
    <citation type="submission" date="2016-01" db="EMBL/GenBank/DDBJ databases">
        <title>Genome sequence of Thermus parvatiensis, a thermophile isolated from a hot water spring.</title>
        <authorList>
            <person name="Tripathi C."/>
            <person name="Lal R."/>
        </authorList>
    </citation>
    <scope>NUCLEOTIDE SEQUENCE [LARGE SCALE GENOMIC DNA]</scope>
    <source>
        <strain evidence="13 14">RL</strain>
    </source>
</reference>
<dbReference type="GO" id="GO:0009279">
    <property type="term" value="C:cell outer membrane"/>
    <property type="evidence" value="ECO:0007669"/>
    <property type="project" value="UniProtKB-SubCell"/>
</dbReference>
<organism evidence="13 14">
    <name type="scientific">Thermus parvatiensis</name>
    <dbReference type="NCBI Taxonomy" id="456163"/>
    <lineage>
        <taxon>Bacteria</taxon>
        <taxon>Thermotogati</taxon>
        <taxon>Deinococcota</taxon>
        <taxon>Deinococci</taxon>
        <taxon>Thermales</taxon>
        <taxon>Thermaceae</taxon>
        <taxon>Thermus</taxon>
    </lineage>
</organism>
<evidence type="ECO:0000256" key="3">
    <source>
        <dbReference type="ARBA" id="ARBA00004418"/>
    </source>
</evidence>
<dbReference type="GO" id="GO:0015628">
    <property type="term" value="P:protein secretion by the type II secretion system"/>
    <property type="evidence" value="ECO:0007669"/>
    <property type="project" value="InterPro"/>
</dbReference>
<keyword evidence="6" id="KW-0997">Cell inner membrane</keyword>
<dbReference type="InterPro" id="IPR012902">
    <property type="entry name" value="N_methyl_site"/>
</dbReference>
<evidence type="ECO:0000259" key="12">
    <source>
        <dbReference type="Pfam" id="PF12019"/>
    </source>
</evidence>
<dbReference type="GO" id="GO:0015627">
    <property type="term" value="C:type II protein secretion system complex"/>
    <property type="evidence" value="ECO:0007669"/>
    <property type="project" value="InterPro"/>
</dbReference>
<evidence type="ECO:0000256" key="6">
    <source>
        <dbReference type="ARBA" id="ARBA00022519"/>
    </source>
</evidence>
<dbReference type="NCBIfam" id="TIGR02532">
    <property type="entry name" value="IV_pilin_GFxxxE"/>
    <property type="match status" value="1"/>
</dbReference>
<dbReference type="AlphaFoldDB" id="A0A0X8D7E7"/>
<evidence type="ECO:0000256" key="4">
    <source>
        <dbReference type="ARBA" id="ARBA00022475"/>
    </source>
</evidence>
<keyword evidence="5" id="KW-0488">Methylation</keyword>
<keyword evidence="8" id="KW-0574">Periplasm</keyword>
<evidence type="ECO:0000256" key="5">
    <source>
        <dbReference type="ARBA" id="ARBA00022481"/>
    </source>
</evidence>
<dbReference type="SUPFAM" id="SSF54523">
    <property type="entry name" value="Pili subunits"/>
    <property type="match status" value="1"/>
</dbReference>